<dbReference type="GO" id="GO:0005886">
    <property type="term" value="C:plasma membrane"/>
    <property type="evidence" value="ECO:0007669"/>
    <property type="project" value="TreeGrafter"/>
</dbReference>
<keyword evidence="2 6" id="KW-0812">Transmembrane</keyword>
<dbReference type="AlphaFoldDB" id="A0AAD5TNE8"/>
<keyword evidence="8" id="KW-1185">Reference proteome</keyword>
<evidence type="ECO:0000313" key="8">
    <source>
        <dbReference type="Proteomes" id="UP001212152"/>
    </source>
</evidence>
<evidence type="ECO:0000256" key="2">
    <source>
        <dbReference type="ARBA" id="ARBA00022692"/>
    </source>
</evidence>
<comment type="caution">
    <text evidence="7">The sequence shown here is derived from an EMBL/GenBank/DDBJ whole genome shotgun (WGS) entry which is preliminary data.</text>
</comment>
<organism evidence="7 8">
    <name type="scientific">Geranomyces variabilis</name>
    <dbReference type="NCBI Taxonomy" id="109894"/>
    <lineage>
        <taxon>Eukaryota</taxon>
        <taxon>Fungi</taxon>
        <taxon>Fungi incertae sedis</taxon>
        <taxon>Chytridiomycota</taxon>
        <taxon>Chytridiomycota incertae sedis</taxon>
        <taxon>Chytridiomycetes</taxon>
        <taxon>Spizellomycetales</taxon>
        <taxon>Powellomycetaceae</taxon>
        <taxon>Geranomyces</taxon>
    </lineage>
</organism>
<gene>
    <name evidence="7" type="ORF">HDU87_004594</name>
</gene>
<feature type="region of interest" description="Disordered" evidence="5">
    <location>
        <begin position="350"/>
        <end position="400"/>
    </location>
</feature>
<dbReference type="PANTHER" id="PTHR23112">
    <property type="entry name" value="G PROTEIN-COUPLED RECEPTOR 157-RELATED"/>
    <property type="match status" value="1"/>
</dbReference>
<feature type="transmembrane region" description="Helical" evidence="6">
    <location>
        <begin position="83"/>
        <end position="105"/>
    </location>
</feature>
<protein>
    <recommendedName>
        <fullName evidence="9">G-protein coupled receptors family 1 profile domain-containing protein</fullName>
    </recommendedName>
</protein>
<evidence type="ECO:0000313" key="7">
    <source>
        <dbReference type="EMBL" id="KAJ3177102.1"/>
    </source>
</evidence>
<evidence type="ECO:0000256" key="6">
    <source>
        <dbReference type="SAM" id="Phobius"/>
    </source>
</evidence>
<feature type="transmembrane region" description="Helical" evidence="6">
    <location>
        <begin position="47"/>
        <end position="71"/>
    </location>
</feature>
<feature type="transmembrane region" description="Helical" evidence="6">
    <location>
        <begin position="267"/>
        <end position="288"/>
    </location>
</feature>
<evidence type="ECO:0008006" key="9">
    <source>
        <dbReference type="Google" id="ProtNLM"/>
    </source>
</evidence>
<proteinExistence type="predicted"/>
<dbReference type="Gene3D" id="1.20.1070.10">
    <property type="entry name" value="Rhodopsin 7-helix transmembrane proteins"/>
    <property type="match status" value="1"/>
</dbReference>
<accession>A0AAD5TNE8</accession>
<keyword evidence="3 6" id="KW-1133">Transmembrane helix</keyword>
<name>A0AAD5TNE8_9FUNG</name>
<feature type="transmembrane region" description="Helical" evidence="6">
    <location>
        <begin position="167"/>
        <end position="191"/>
    </location>
</feature>
<dbReference type="GO" id="GO:0004930">
    <property type="term" value="F:G protein-coupled receptor activity"/>
    <property type="evidence" value="ECO:0007669"/>
    <property type="project" value="TreeGrafter"/>
</dbReference>
<dbReference type="PANTHER" id="PTHR23112:SF0">
    <property type="entry name" value="TRANSMEMBRANE PROTEIN 116"/>
    <property type="match status" value="1"/>
</dbReference>
<sequence length="440" mass="48582">MAEPSAMDGYRAVNITFLVLAPFHLATMALIFHRSYNLRTLTLSQRIPLYACFAELGMLCCFGAVCIYQLATGHNFSQSTCSLIGAFTGYFATVEFMFSGLLAGLTYLNVCRHWQLSTGRFDWRLTAAPVVTCAVMILVIAALQGFGPMGDFGCLMDTTQGKRSSTIAFLLMAMVVLNIVLILSFLIPVIAKLRRTHAAIKRVMLIRIDSGKLVFAPDVNRAALKISVYVLVYSLKWISSIPIYIPILTNPDAPPHSPLTSAKVGFFYAPYILFHLGGIVNGLLYLYCEGLLPSCFARPLARRRARTQIEACETAGWDVGDHLGVRIALEEQRDRFVSVTVPIWTGPIRTGGRSLPRNGRGRKDSDAPPPPPAASLMLRPNPPSPRQGHKRKHDDGRMDFVSMLNSDRVRMANWMDDEEISATLVPPAPAYTNPRAPPFS</sequence>
<evidence type="ECO:0000256" key="4">
    <source>
        <dbReference type="ARBA" id="ARBA00023136"/>
    </source>
</evidence>
<feature type="transmembrane region" description="Helical" evidence="6">
    <location>
        <begin position="226"/>
        <end position="247"/>
    </location>
</feature>
<reference evidence="7" key="1">
    <citation type="submission" date="2020-05" db="EMBL/GenBank/DDBJ databases">
        <title>Phylogenomic resolution of chytrid fungi.</title>
        <authorList>
            <person name="Stajich J.E."/>
            <person name="Amses K."/>
            <person name="Simmons R."/>
            <person name="Seto K."/>
            <person name="Myers J."/>
            <person name="Bonds A."/>
            <person name="Quandt C.A."/>
            <person name="Barry K."/>
            <person name="Liu P."/>
            <person name="Grigoriev I."/>
            <person name="Longcore J.E."/>
            <person name="James T.Y."/>
        </authorList>
    </citation>
    <scope>NUCLEOTIDE SEQUENCE</scope>
    <source>
        <strain evidence="7">JEL0379</strain>
    </source>
</reference>
<keyword evidence="4 6" id="KW-0472">Membrane</keyword>
<dbReference type="EMBL" id="JADGJQ010000035">
    <property type="protein sequence ID" value="KAJ3177102.1"/>
    <property type="molecule type" value="Genomic_DNA"/>
</dbReference>
<dbReference type="GO" id="GO:0007189">
    <property type="term" value="P:adenylate cyclase-activating G protein-coupled receptor signaling pathway"/>
    <property type="evidence" value="ECO:0007669"/>
    <property type="project" value="TreeGrafter"/>
</dbReference>
<feature type="transmembrane region" description="Helical" evidence="6">
    <location>
        <begin position="12"/>
        <end position="35"/>
    </location>
</feature>
<comment type="subcellular location">
    <subcellularLocation>
        <location evidence="1">Membrane</location>
        <topology evidence="1">Multi-pass membrane protein</topology>
    </subcellularLocation>
</comment>
<evidence type="ECO:0000256" key="1">
    <source>
        <dbReference type="ARBA" id="ARBA00004141"/>
    </source>
</evidence>
<dbReference type="SUPFAM" id="SSF81321">
    <property type="entry name" value="Family A G protein-coupled receptor-like"/>
    <property type="match status" value="1"/>
</dbReference>
<feature type="transmembrane region" description="Helical" evidence="6">
    <location>
        <begin position="125"/>
        <end position="147"/>
    </location>
</feature>
<evidence type="ECO:0000256" key="5">
    <source>
        <dbReference type="SAM" id="MobiDB-lite"/>
    </source>
</evidence>
<evidence type="ECO:0000256" key="3">
    <source>
        <dbReference type="ARBA" id="ARBA00022989"/>
    </source>
</evidence>
<dbReference type="Proteomes" id="UP001212152">
    <property type="component" value="Unassembled WGS sequence"/>
</dbReference>